<evidence type="ECO:0000313" key="2">
    <source>
        <dbReference type="EMBL" id="ABG21545.1"/>
    </source>
</evidence>
<organism evidence="2 3">
    <name type="scientific">Lactococcus phage KSY1</name>
    <dbReference type="NCBI Taxonomy" id="2913972"/>
    <lineage>
        <taxon>Viruses</taxon>
        <taxon>Duplodnaviria</taxon>
        <taxon>Heunggongvirae</taxon>
        <taxon>Uroviricota</taxon>
        <taxon>Caudoviricetes</taxon>
        <taxon>Chopinvirus</taxon>
        <taxon>Chopinvirus KSY1</taxon>
    </lineage>
</organism>
<dbReference type="RefSeq" id="YP_001469001.1">
    <property type="nucleotide sequence ID" value="NC_009817.1"/>
</dbReference>
<dbReference type="GeneID" id="5601988"/>
<reference evidence="2 3" key="1">
    <citation type="journal article" date="2007" name="Virology">
        <title>KSY1, a lactococcal phage with a T7-like transcription.</title>
        <authorList>
            <person name="Chopin A."/>
            <person name="Deveau H."/>
            <person name="Ehrlich S.D."/>
            <person name="Moineau S."/>
            <person name="Chopin M.C."/>
        </authorList>
    </citation>
    <scope>NUCLEOTIDE SEQUENCE</scope>
</reference>
<protein>
    <submittedName>
        <fullName evidence="2">Gp002</fullName>
    </submittedName>
</protein>
<keyword evidence="3" id="KW-1185">Reference proteome</keyword>
<sequence>MKKIEGLIKPAKIKEILENCESIMKENAEKEAVTISQRYLRAVEEGYSKLPYWTSENIDNDYLRIVLNDNGYSVTEVQPNGAWLIGVK</sequence>
<keyword evidence="1" id="KW-0175">Coiled coil</keyword>
<accession>A6MA67</accession>
<name>A6MA67_9CAUD</name>
<gene>
    <name evidence="2" type="ORF">KSY1p002</name>
</gene>
<proteinExistence type="predicted"/>
<dbReference type="Proteomes" id="UP000000714">
    <property type="component" value="Segment"/>
</dbReference>
<evidence type="ECO:0000313" key="3">
    <source>
        <dbReference type="Proteomes" id="UP000000714"/>
    </source>
</evidence>
<dbReference type="EMBL" id="DQ535032">
    <property type="protein sequence ID" value="ABG21545.1"/>
    <property type="molecule type" value="Genomic_DNA"/>
</dbReference>
<evidence type="ECO:0000256" key="1">
    <source>
        <dbReference type="SAM" id="Coils"/>
    </source>
</evidence>
<feature type="coiled-coil region" evidence="1">
    <location>
        <begin position="13"/>
        <end position="45"/>
    </location>
</feature>
<dbReference type="KEGG" id="vg:5601988"/>